<comment type="subcellular location">
    <subcellularLocation>
        <location evidence="2">Cytoplasm</location>
    </subcellularLocation>
    <subcellularLocation>
        <location evidence="1 11">Nucleus</location>
    </subcellularLocation>
</comment>
<dbReference type="FunFam" id="3.30.428.10:FF:000006">
    <property type="entry name" value="m7GpppX diphosphatase"/>
    <property type="match status" value="1"/>
</dbReference>
<feature type="binding site" evidence="13">
    <location>
        <position position="173"/>
    </location>
    <ligand>
        <name>substrate</name>
    </ligand>
</feature>
<evidence type="ECO:0000256" key="13">
    <source>
        <dbReference type="PIRSR" id="PIRSR028973-2"/>
    </source>
</evidence>
<evidence type="ECO:0000256" key="1">
    <source>
        <dbReference type="ARBA" id="ARBA00004123"/>
    </source>
</evidence>
<dbReference type="InterPro" id="IPR011145">
    <property type="entry name" value="Scavenger_mRNA_decap_enz_N"/>
</dbReference>
<evidence type="ECO:0000256" key="9">
    <source>
        <dbReference type="ARBA" id="ARBA00023242"/>
    </source>
</evidence>
<comment type="similarity">
    <text evidence="3 11">Belongs to the HIT family.</text>
</comment>
<keyword evidence="6" id="KW-0963">Cytoplasm</keyword>
<comment type="caution">
    <text evidence="15">The sequence shown here is derived from an EMBL/GenBank/DDBJ whole genome shotgun (WGS) entry which is preliminary data.</text>
</comment>
<keyword evidence="7" id="KW-0597">Phosphoprotein</keyword>
<dbReference type="Pfam" id="PF11969">
    <property type="entry name" value="DcpS_C"/>
    <property type="match status" value="1"/>
</dbReference>
<dbReference type="EC" id="3.6.1.59" evidence="4 11"/>
<evidence type="ECO:0000256" key="5">
    <source>
        <dbReference type="ARBA" id="ARBA00015636"/>
    </source>
</evidence>
<dbReference type="Gene3D" id="3.30.200.40">
    <property type="entry name" value="Scavenger mRNA decapping enzyme, N-terminal domain"/>
    <property type="match status" value="1"/>
</dbReference>
<dbReference type="Proteomes" id="UP000887116">
    <property type="component" value="Unassembled WGS sequence"/>
</dbReference>
<evidence type="ECO:0000256" key="12">
    <source>
        <dbReference type="PIRSR" id="PIRSR028973-1"/>
    </source>
</evidence>
<dbReference type="GO" id="GO:0000290">
    <property type="term" value="P:deadenylation-dependent decapping of nuclear-transcribed mRNA"/>
    <property type="evidence" value="ECO:0007669"/>
    <property type="project" value="UniProtKB-UniRule"/>
</dbReference>
<dbReference type="AlphaFoldDB" id="A0A8X6G9D1"/>
<evidence type="ECO:0000313" key="15">
    <source>
        <dbReference type="EMBL" id="GFQ99371.1"/>
    </source>
</evidence>
<evidence type="ECO:0000256" key="11">
    <source>
        <dbReference type="PIRNR" id="PIRNR028973"/>
    </source>
</evidence>
<evidence type="ECO:0000256" key="14">
    <source>
        <dbReference type="SAM" id="MobiDB-lite"/>
    </source>
</evidence>
<dbReference type="PROSITE" id="PS00892">
    <property type="entry name" value="HIT_1"/>
    <property type="match status" value="1"/>
</dbReference>
<evidence type="ECO:0000256" key="4">
    <source>
        <dbReference type="ARBA" id="ARBA00012520"/>
    </source>
</evidence>
<feature type="compositionally biased region" description="Polar residues" evidence="14">
    <location>
        <begin position="1"/>
        <end position="11"/>
    </location>
</feature>
<comment type="function">
    <text evidence="11">Decapping scavenger enzyme that catalyzes the cleavage of a residual cap structure following the degradation of mRNAs by the 3'-&gt;5' exosome-mediated mRNA decay pathway.</text>
</comment>
<sequence>MASVSEDSTGESSRKKIKLSKDGETSTDSVAEDLSAHVRLNSLKGFQLSEILSENKYTKSIFLDGYFDEESRRAIILLEKLPTSKDSVEKLLNNADLALNLKSKSTIEPNVANYACYPTVCEGDIKATIIYPATSKHVEKYKYQPSSIVNETPELYQSIVLPHLESQKFSLQWVYNILQHKSETERIVFEDPDPELGFILLPDLKWDESEKSAIYFIAICHKRNINSLRDLNPSHLPLLKNIKNKGLDAIQRKYNIQHEKLRIFLHYQPSYYHLHVHFTSIHKQVPGCQFEKAHLLDSVINNIELSASYYQDVTLTYTLKSNDPLFAKLKGASEDSS</sequence>
<feature type="active site" description="Nucleophile" evidence="12">
    <location>
        <position position="275"/>
    </location>
</feature>
<protein>
    <recommendedName>
        <fullName evidence="5 11">m7GpppX diphosphatase</fullName>
        <ecNumber evidence="4 11">3.6.1.59</ecNumber>
    </recommendedName>
</protein>
<feature type="region of interest" description="Disordered" evidence="14">
    <location>
        <begin position="1"/>
        <end position="25"/>
    </location>
</feature>
<dbReference type="GO" id="GO:0140932">
    <property type="term" value="F:5'-(N(7)-methyl 5'-triphosphoguanosine)-[mRNA] diphosphatase activity"/>
    <property type="evidence" value="ECO:0007669"/>
    <property type="project" value="UniProtKB-EC"/>
</dbReference>
<feature type="binding site" evidence="13">
    <location>
        <position position="205"/>
    </location>
    <ligand>
        <name>substrate</name>
    </ligand>
</feature>
<dbReference type="InterPro" id="IPR008594">
    <property type="entry name" value="DcpS/DCS2"/>
</dbReference>
<comment type="catalytic activity">
    <reaction evidence="10 11">
        <text>a 5'-end (N(7)-methyl 5'-triphosphoguanosine)-ribonucleoside in mRNA + H2O = N(7)-methyl-GMP + a 5'-end diphospho-ribonucleoside in mRNA + 2 H(+)</text>
        <dbReference type="Rhea" id="RHEA:65388"/>
        <dbReference type="Rhea" id="RHEA-COMP:17165"/>
        <dbReference type="Rhea" id="RHEA-COMP:17167"/>
        <dbReference type="ChEBI" id="CHEBI:15377"/>
        <dbReference type="ChEBI" id="CHEBI:15378"/>
        <dbReference type="ChEBI" id="CHEBI:58285"/>
        <dbReference type="ChEBI" id="CHEBI:156461"/>
        <dbReference type="ChEBI" id="CHEBI:167616"/>
        <dbReference type="EC" id="3.6.1.59"/>
    </reaction>
</comment>
<evidence type="ECO:0000256" key="8">
    <source>
        <dbReference type="ARBA" id="ARBA00022801"/>
    </source>
</evidence>
<gene>
    <name evidence="15" type="primary">DCPS</name>
    <name evidence="15" type="ORF">TNCT_82511</name>
</gene>
<keyword evidence="9 11" id="KW-0539">Nucleus</keyword>
<dbReference type="GO" id="GO:0006397">
    <property type="term" value="P:mRNA processing"/>
    <property type="evidence" value="ECO:0007669"/>
    <property type="project" value="UniProtKB-KW"/>
</dbReference>
<evidence type="ECO:0000256" key="3">
    <source>
        <dbReference type="ARBA" id="ARBA00010208"/>
    </source>
</evidence>
<keyword evidence="11" id="KW-0507">mRNA processing</keyword>
<keyword evidence="8 11" id="KW-0378">Hydrolase</keyword>
<evidence type="ECO:0000256" key="6">
    <source>
        <dbReference type="ARBA" id="ARBA00022490"/>
    </source>
</evidence>
<feature type="binding site" evidence="13">
    <location>
        <position position="203"/>
    </location>
    <ligand>
        <name>substrate</name>
    </ligand>
</feature>
<dbReference type="EMBL" id="BMAO01034847">
    <property type="protein sequence ID" value="GFQ99371.1"/>
    <property type="molecule type" value="Genomic_DNA"/>
</dbReference>
<feature type="binding site" evidence="13">
    <location>
        <begin position="266"/>
        <end position="277"/>
    </location>
    <ligand>
        <name>substrate</name>
    </ligand>
</feature>
<dbReference type="OrthoDB" id="10264956at2759"/>
<dbReference type="InterPro" id="IPR019808">
    <property type="entry name" value="Histidine_triad_CS"/>
</dbReference>
<dbReference type="GO" id="GO:0005634">
    <property type="term" value="C:nucleus"/>
    <property type="evidence" value="ECO:0007669"/>
    <property type="project" value="UniProtKB-SubCell"/>
</dbReference>
<reference evidence="15" key="1">
    <citation type="submission" date="2020-07" db="EMBL/GenBank/DDBJ databases">
        <title>Multicomponent nature underlies the extraordinary mechanical properties of spider dragline silk.</title>
        <authorList>
            <person name="Kono N."/>
            <person name="Nakamura H."/>
            <person name="Mori M."/>
            <person name="Yoshida Y."/>
            <person name="Ohtoshi R."/>
            <person name="Malay A.D."/>
            <person name="Moran D.A.P."/>
            <person name="Tomita M."/>
            <person name="Numata K."/>
            <person name="Arakawa K."/>
        </authorList>
    </citation>
    <scope>NUCLEOTIDE SEQUENCE</scope>
</reference>
<dbReference type="Gene3D" id="3.30.428.10">
    <property type="entry name" value="HIT-like"/>
    <property type="match status" value="1"/>
</dbReference>
<dbReference type="SUPFAM" id="SSF54197">
    <property type="entry name" value="HIT-like"/>
    <property type="match status" value="1"/>
</dbReference>
<dbReference type="GO" id="GO:0000340">
    <property type="term" value="F:RNA 7-methylguanosine cap binding"/>
    <property type="evidence" value="ECO:0007669"/>
    <property type="project" value="UniProtKB-UniRule"/>
</dbReference>
<dbReference type="PANTHER" id="PTHR12978">
    <property type="entry name" value="HISTIDINE TRIAD HIT PROTEIN MEMBER"/>
    <property type="match status" value="1"/>
</dbReference>
<dbReference type="SUPFAM" id="SSF102860">
    <property type="entry name" value="mRNA decapping enzyme DcpS N-terminal domain"/>
    <property type="match status" value="1"/>
</dbReference>
<dbReference type="InterPro" id="IPR036265">
    <property type="entry name" value="HIT-like_sf"/>
</dbReference>
<proteinExistence type="inferred from homology"/>
<accession>A0A8X6G9D1</accession>
<dbReference type="PIRSF" id="PIRSF028973">
    <property type="entry name" value="Scavenger_mRNA_decap_enz"/>
    <property type="match status" value="1"/>
</dbReference>
<organism evidence="15 16">
    <name type="scientific">Trichonephila clavata</name>
    <name type="common">Joro spider</name>
    <name type="synonym">Nephila clavata</name>
    <dbReference type="NCBI Taxonomy" id="2740835"/>
    <lineage>
        <taxon>Eukaryota</taxon>
        <taxon>Metazoa</taxon>
        <taxon>Ecdysozoa</taxon>
        <taxon>Arthropoda</taxon>
        <taxon>Chelicerata</taxon>
        <taxon>Arachnida</taxon>
        <taxon>Araneae</taxon>
        <taxon>Araneomorphae</taxon>
        <taxon>Entelegynae</taxon>
        <taxon>Araneoidea</taxon>
        <taxon>Nephilidae</taxon>
        <taxon>Trichonephila</taxon>
    </lineage>
</organism>
<dbReference type="GO" id="GO:0000932">
    <property type="term" value="C:P-body"/>
    <property type="evidence" value="ECO:0007669"/>
    <property type="project" value="TreeGrafter"/>
</dbReference>
<dbReference type="PANTHER" id="PTHR12978:SF0">
    <property type="entry name" value="M7GPPPX DIPHOSPHATASE"/>
    <property type="match status" value="1"/>
</dbReference>
<feature type="binding site" evidence="13">
    <location>
        <position position="183"/>
    </location>
    <ligand>
        <name>substrate</name>
    </ligand>
</feature>
<name>A0A8X6G9D1_TRICU</name>
<evidence type="ECO:0000256" key="2">
    <source>
        <dbReference type="ARBA" id="ARBA00004496"/>
    </source>
</evidence>
<keyword evidence="16" id="KW-1185">Reference proteome</keyword>
<evidence type="ECO:0000256" key="7">
    <source>
        <dbReference type="ARBA" id="ARBA00022553"/>
    </source>
</evidence>
<evidence type="ECO:0000313" key="16">
    <source>
        <dbReference type="Proteomes" id="UP000887116"/>
    </source>
</evidence>
<evidence type="ECO:0000256" key="10">
    <source>
        <dbReference type="ARBA" id="ARBA00048222"/>
    </source>
</evidence>
<dbReference type="Pfam" id="PF05652">
    <property type="entry name" value="DcpS"/>
    <property type="match status" value="1"/>
</dbReference>